<feature type="region of interest" description="Disordered" evidence="5">
    <location>
        <begin position="32"/>
        <end position="64"/>
    </location>
</feature>
<dbReference type="Proteomes" id="UP000179920">
    <property type="component" value="Chromosome XII"/>
</dbReference>
<evidence type="ECO:0000256" key="1">
    <source>
        <dbReference type="ARBA" id="ARBA00004613"/>
    </source>
</evidence>
<feature type="compositionally biased region" description="Polar residues" evidence="5">
    <location>
        <begin position="79"/>
        <end position="90"/>
    </location>
</feature>
<evidence type="ECO:0000256" key="6">
    <source>
        <dbReference type="SAM" id="Phobius"/>
    </source>
</evidence>
<evidence type="ECO:0000313" key="10">
    <source>
        <dbReference type="EMBL" id="SYW75720.1"/>
    </source>
</evidence>
<dbReference type="Proteomes" id="UP000658997">
    <property type="component" value="Unassembled WGS sequence"/>
</dbReference>
<dbReference type="EMBL" id="ULHB01000009">
    <property type="protein sequence ID" value="SYW75720.1"/>
    <property type="molecule type" value="Genomic_DNA"/>
</dbReference>
<feature type="transmembrane region" description="Helical" evidence="6">
    <location>
        <begin position="257"/>
        <end position="279"/>
    </location>
</feature>
<feature type="chain" id="PRO_5038295954" description="CFEM domain-containing protein" evidence="7">
    <location>
        <begin position="27"/>
        <end position="280"/>
    </location>
</feature>
<dbReference type="OrthoDB" id="2556568at2759"/>
<keyword evidence="2" id="KW-0964">Secreted</keyword>
<comment type="subcellular location">
    <subcellularLocation>
        <location evidence="1">Secreted</location>
    </subcellularLocation>
</comment>
<feature type="signal peptide" evidence="7">
    <location>
        <begin position="1"/>
        <end position="26"/>
    </location>
</feature>
<dbReference type="GO" id="GO:0005576">
    <property type="term" value="C:extracellular region"/>
    <property type="evidence" value="ECO:0007669"/>
    <property type="project" value="UniProtKB-SubCell"/>
</dbReference>
<dbReference type="AlphaFoldDB" id="A0A1K0G8B7"/>
<keyword evidence="12" id="KW-1185">Reference proteome</keyword>
<evidence type="ECO:0000256" key="5">
    <source>
        <dbReference type="SAM" id="MobiDB-lite"/>
    </source>
</evidence>
<feature type="domain" description="CFEM" evidence="8">
    <location>
        <begin position="102"/>
        <end position="162"/>
    </location>
</feature>
<sequence>MSLTNRRTKFSFLFLFFALAFVAASAHDSSASAPTLEEAPPGASPPSSASSDGGSISAPAGGSDAKSILADQSHMMGTMSDSTDDNSSGQKPGDKSAPMQHGQCVTSCATKSTDNAGCGKDLSKPDCFCKSPDFIQGTFACVNATCPAQYHGAAGVITSICAVSGAPGLQIPGYAGSDNLENMPTVNNDDAGKKDATTGSDASGATPSTSGGTTPALVKTDSSQIPQSNSEVKNASVGSSAGGSSGTGTTSGAGAEMVGGAVAMFTAAAIVASVGVWTLF</sequence>
<reference evidence="11" key="2">
    <citation type="submission" date="2016-04" db="EMBL/GenBank/DDBJ databases">
        <authorList>
            <person name="Guldener U."/>
            <person name="Guldener U."/>
        </authorList>
    </citation>
    <scope>NUCLEOTIDE SEQUENCE [LARGE SCALE GENOMIC DNA]</scope>
    <source>
        <strain evidence="11">UB2112</strain>
    </source>
</reference>
<evidence type="ECO:0000313" key="12">
    <source>
        <dbReference type="Proteomes" id="UP000658997"/>
    </source>
</evidence>
<reference evidence="9" key="1">
    <citation type="submission" date="2016-04" db="EMBL/GenBank/DDBJ databases">
        <authorList>
            <person name="Evans L.H."/>
            <person name="Alamgir A."/>
            <person name="Owens N."/>
            <person name="Weber N.D."/>
            <person name="Virtaneva K."/>
            <person name="Barbian K."/>
            <person name="Babar A."/>
            <person name="Rosenke K."/>
        </authorList>
    </citation>
    <scope>NUCLEOTIDE SEQUENCE</scope>
    <source>
        <strain evidence="9">UB2112</strain>
    </source>
</reference>
<dbReference type="EMBL" id="LT558128">
    <property type="protein sequence ID" value="SAM83954.1"/>
    <property type="molecule type" value="Genomic_DNA"/>
</dbReference>
<keyword evidence="6" id="KW-0472">Membrane</keyword>
<evidence type="ECO:0000313" key="11">
    <source>
        <dbReference type="Proteomes" id="UP000179920"/>
    </source>
</evidence>
<feature type="region of interest" description="Disordered" evidence="5">
    <location>
        <begin position="180"/>
        <end position="251"/>
    </location>
</feature>
<proteinExistence type="predicted"/>
<feature type="compositionally biased region" description="Polar residues" evidence="5">
    <location>
        <begin position="220"/>
        <end position="237"/>
    </location>
</feature>
<dbReference type="Pfam" id="PF05730">
    <property type="entry name" value="CFEM"/>
    <property type="match status" value="1"/>
</dbReference>
<accession>A0A1K0G8B7</accession>
<evidence type="ECO:0000256" key="3">
    <source>
        <dbReference type="ARBA" id="ARBA00022729"/>
    </source>
</evidence>
<feature type="region of interest" description="Disordered" evidence="5">
    <location>
        <begin position="76"/>
        <end position="101"/>
    </location>
</feature>
<organism evidence="9 11">
    <name type="scientific">Ustilago bromivora</name>
    <dbReference type="NCBI Taxonomy" id="307758"/>
    <lineage>
        <taxon>Eukaryota</taxon>
        <taxon>Fungi</taxon>
        <taxon>Dikarya</taxon>
        <taxon>Basidiomycota</taxon>
        <taxon>Ustilaginomycotina</taxon>
        <taxon>Ustilaginomycetes</taxon>
        <taxon>Ustilaginales</taxon>
        <taxon>Ustilaginaceae</taxon>
        <taxon>Ustilago</taxon>
    </lineage>
</organism>
<dbReference type="InterPro" id="IPR008427">
    <property type="entry name" value="Extracellular_membr_CFEM_dom"/>
</dbReference>
<gene>
    <name evidence="10" type="ORF">UBRO2_00875</name>
    <name evidence="9" type="ORF">UBRO_06275</name>
</gene>
<evidence type="ECO:0000313" key="9">
    <source>
        <dbReference type="EMBL" id="SAM83954.1"/>
    </source>
</evidence>
<keyword evidence="4" id="KW-1015">Disulfide bond</keyword>
<protein>
    <recommendedName>
        <fullName evidence="8">CFEM domain-containing protein</fullName>
    </recommendedName>
</protein>
<keyword evidence="6" id="KW-0812">Transmembrane</keyword>
<evidence type="ECO:0000256" key="4">
    <source>
        <dbReference type="ARBA" id="ARBA00023157"/>
    </source>
</evidence>
<evidence type="ECO:0000256" key="7">
    <source>
        <dbReference type="SAM" id="SignalP"/>
    </source>
</evidence>
<feature type="compositionally biased region" description="Gly residues" evidence="5">
    <location>
        <begin position="240"/>
        <end position="251"/>
    </location>
</feature>
<keyword evidence="6" id="KW-1133">Transmembrane helix</keyword>
<feature type="compositionally biased region" description="Low complexity" evidence="5">
    <location>
        <begin position="197"/>
        <end position="216"/>
    </location>
</feature>
<reference evidence="10" key="3">
    <citation type="submission" date="2018-08" db="EMBL/GenBank/DDBJ databases">
        <authorList>
            <person name="Guldener U."/>
        </authorList>
    </citation>
    <scope>NUCLEOTIDE SEQUENCE</scope>
    <source>
        <strain evidence="10">UB2</strain>
    </source>
</reference>
<name>A0A1K0G8B7_9BASI</name>
<keyword evidence="3 7" id="KW-0732">Signal</keyword>
<evidence type="ECO:0000256" key="2">
    <source>
        <dbReference type="ARBA" id="ARBA00022525"/>
    </source>
</evidence>
<evidence type="ECO:0000259" key="8">
    <source>
        <dbReference type="Pfam" id="PF05730"/>
    </source>
</evidence>